<gene>
    <name evidence="1" type="ORF">TOT_030000845</name>
</gene>
<evidence type="ECO:0000313" key="1">
    <source>
        <dbReference type="EMBL" id="BAM41582.1"/>
    </source>
</evidence>
<dbReference type="KEGG" id="tot:TOT_030000845"/>
<dbReference type="OMA" id="HPGCYDS"/>
<dbReference type="Proteomes" id="UP000003786">
    <property type="component" value="Chromosome 3"/>
</dbReference>
<dbReference type="AlphaFoldDB" id="J4CDR1"/>
<dbReference type="OrthoDB" id="361475at2759"/>
<sequence length="258" mass="30469">MDVFDVLMKVDLDLGSLPIPQIIEVYYPAVYETNIFTARRLEEAFFVIEGVKYSNMTIYPGAKSLLNRNVYYVKPRQGLHFVHIASFYLDQQSKMEDLEFYKTETMEGFVENIKKLITVDIDDMNKMPLTLETRYDGDKKTDVFVSDLFKHYVKIGVIKYKEHVIDELVNNALYRSFSCTYEEDGKLKVKVLSFLNNGKRTDIDYEVDPKEENEKEVVKLMGKKNVKREGRYRSRVEKVIRRERYSRREGLKNIKSDK</sequence>
<name>J4CDR1_THEOR</name>
<dbReference type="eggNOG" id="ENOG502TN3I">
    <property type="taxonomic scope" value="Eukaryota"/>
</dbReference>
<accession>J4CDR1</accession>
<evidence type="ECO:0000313" key="2">
    <source>
        <dbReference type="Proteomes" id="UP000003786"/>
    </source>
</evidence>
<organism evidence="1 2">
    <name type="scientific">Theileria orientalis strain Shintoku</name>
    <dbReference type="NCBI Taxonomy" id="869250"/>
    <lineage>
        <taxon>Eukaryota</taxon>
        <taxon>Sar</taxon>
        <taxon>Alveolata</taxon>
        <taxon>Apicomplexa</taxon>
        <taxon>Aconoidasida</taxon>
        <taxon>Piroplasmida</taxon>
        <taxon>Theileriidae</taxon>
        <taxon>Theileria</taxon>
    </lineage>
</organism>
<protein>
    <submittedName>
        <fullName evidence="1">Uncharacterized protein</fullName>
    </submittedName>
</protein>
<dbReference type="RefSeq" id="XP_009691883.1">
    <property type="nucleotide sequence ID" value="XM_009693588.1"/>
</dbReference>
<dbReference type="GeneID" id="20715989"/>
<keyword evidence="2" id="KW-1185">Reference proteome</keyword>
<proteinExistence type="predicted"/>
<dbReference type="VEuPathDB" id="PiroplasmaDB:TOT_030000845"/>
<reference evidence="1 2" key="1">
    <citation type="journal article" date="2012" name="MBio">
        <title>Comparative genome analysis of three eukaryotic parasites with differing abilities to transform leukocytes reveals key mediators of Theileria-induced leukocyte transformation.</title>
        <authorList>
            <person name="Hayashida K."/>
            <person name="Hara Y."/>
            <person name="Abe T."/>
            <person name="Yamasaki C."/>
            <person name="Toyoda A."/>
            <person name="Kosuge T."/>
            <person name="Suzuki Y."/>
            <person name="Sato Y."/>
            <person name="Kawashima S."/>
            <person name="Katayama T."/>
            <person name="Wakaguri H."/>
            <person name="Inoue N."/>
            <person name="Homma K."/>
            <person name="Tada-Umezaki M."/>
            <person name="Yagi Y."/>
            <person name="Fujii Y."/>
            <person name="Habara T."/>
            <person name="Kanehisa M."/>
            <person name="Watanabe H."/>
            <person name="Ito K."/>
            <person name="Gojobori T."/>
            <person name="Sugawara H."/>
            <person name="Imanishi T."/>
            <person name="Weir W."/>
            <person name="Gardner M."/>
            <person name="Pain A."/>
            <person name="Shiels B."/>
            <person name="Hattori M."/>
            <person name="Nene V."/>
            <person name="Sugimoto C."/>
        </authorList>
    </citation>
    <scope>NUCLEOTIDE SEQUENCE [LARGE SCALE GENOMIC DNA]</scope>
    <source>
        <strain evidence="1 2">Shintoku</strain>
    </source>
</reference>
<dbReference type="EMBL" id="AP011948">
    <property type="protein sequence ID" value="BAM41582.1"/>
    <property type="molecule type" value="Genomic_DNA"/>
</dbReference>